<gene>
    <name evidence="1" type="ORF">OBRU01_20941</name>
</gene>
<dbReference type="InterPro" id="IPR027417">
    <property type="entry name" value="P-loop_NTPase"/>
</dbReference>
<organism evidence="1 2">
    <name type="scientific">Operophtera brumata</name>
    <name type="common">Winter moth</name>
    <name type="synonym">Phalaena brumata</name>
    <dbReference type="NCBI Taxonomy" id="104452"/>
    <lineage>
        <taxon>Eukaryota</taxon>
        <taxon>Metazoa</taxon>
        <taxon>Ecdysozoa</taxon>
        <taxon>Arthropoda</taxon>
        <taxon>Hexapoda</taxon>
        <taxon>Insecta</taxon>
        <taxon>Pterygota</taxon>
        <taxon>Neoptera</taxon>
        <taxon>Endopterygota</taxon>
        <taxon>Lepidoptera</taxon>
        <taxon>Glossata</taxon>
        <taxon>Ditrysia</taxon>
        <taxon>Geometroidea</taxon>
        <taxon>Geometridae</taxon>
        <taxon>Larentiinae</taxon>
        <taxon>Operophtera</taxon>
    </lineage>
</organism>
<dbReference type="AlphaFoldDB" id="A0A0L7KTP7"/>
<dbReference type="STRING" id="104452.A0A0L7KTP7"/>
<keyword evidence="2" id="KW-1185">Reference proteome</keyword>
<accession>A0A0L7KTP7</accession>
<evidence type="ECO:0000313" key="2">
    <source>
        <dbReference type="Proteomes" id="UP000037510"/>
    </source>
</evidence>
<feature type="non-terminal residue" evidence="1">
    <location>
        <position position="1"/>
    </location>
</feature>
<proteinExistence type="predicted"/>
<sequence length="114" mass="12839">VTTVDKYQGQQNDIALVSLVRTKAVGHVRDLRRLILVERPLQLELVPGERYPAQRGIAAPVPPELALSARDMPHMARLVYDMYLERVQHATHHYKVSNWCPGSGTTRDTSLQGI</sequence>
<comment type="caution">
    <text evidence="1">The sequence shown here is derived from an EMBL/GenBank/DDBJ whole genome shotgun (WGS) entry which is preliminary data.</text>
</comment>
<dbReference type="Proteomes" id="UP000037510">
    <property type="component" value="Unassembled WGS sequence"/>
</dbReference>
<dbReference type="Gene3D" id="3.40.50.300">
    <property type="entry name" value="P-loop containing nucleotide triphosphate hydrolases"/>
    <property type="match status" value="1"/>
</dbReference>
<name>A0A0L7KTP7_OPEBR</name>
<protein>
    <submittedName>
        <fullName evidence="1">Intron-binding protein aquarius</fullName>
    </submittedName>
</protein>
<dbReference type="EMBL" id="JTDY01005777">
    <property type="protein sequence ID" value="KOB66638.1"/>
    <property type="molecule type" value="Genomic_DNA"/>
</dbReference>
<reference evidence="1 2" key="1">
    <citation type="journal article" date="2015" name="Genome Biol. Evol.">
        <title>The genome of winter moth (Operophtera brumata) provides a genomic perspective on sexual dimorphism and phenology.</title>
        <authorList>
            <person name="Derks M.F."/>
            <person name="Smit S."/>
            <person name="Salis L."/>
            <person name="Schijlen E."/>
            <person name="Bossers A."/>
            <person name="Mateman C."/>
            <person name="Pijl A.S."/>
            <person name="de Ridder D."/>
            <person name="Groenen M.A."/>
            <person name="Visser M.E."/>
            <person name="Megens H.J."/>
        </authorList>
    </citation>
    <scope>NUCLEOTIDE SEQUENCE [LARGE SCALE GENOMIC DNA]</scope>
    <source>
        <strain evidence="1">WM2013NL</strain>
        <tissue evidence="1">Head and thorax</tissue>
    </source>
</reference>
<evidence type="ECO:0000313" key="1">
    <source>
        <dbReference type="EMBL" id="KOB66638.1"/>
    </source>
</evidence>